<gene>
    <name evidence="11" type="ORF">V5O48_016991</name>
</gene>
<keyword evidence="2" id="KW-0547">Nucleotide-binding</keyword>
<proteinExistence type="predicted"/>
<dbReference type="InterPro" id="IPR018957">
    <property type="entry name" value="Znf_C3HC4_RING-type"/>
</dbReference>
<dbReference type="InterPro" id="IPR049730">
    <property type="entry name" value="SNF2/RAD54-like_C"/>
</dbReference>
<protein>
    <recommendedName>
        <fullName evidence="13">RING-type domain-containing protein</fullName>
    </recommendedName>
</protein>
<feature type="compositionally biased region" description="Basic and acidic residues" evidence="8">
    <location>
        <begin position="870"/>
        <end position="879"/>
    </location>
</feature>
<evidence type="ECO:0008006" key="13">
    <source>
        <dbReference type="Google" id="ProtNLM"/>
    </source>
</evidence>
<evidence type="ECO:0000256" key="5">
    <source>
        <dbReference type="ARBA" id="ARBA00022833"/>
    </source>
</evidence>
<dbReference type="CDD" id="cd18793">
    <property type="entry name" value="SF2_C_SNF"/>
    <property type="match status" value="1"/>
</dbReference>
<accession>A0ABR3EQA4</accession>
<evidence type="ECO:0000259" key="9">
    <source>
        <dbReference type="PROSITE" id="PS50089"/>
    </source>
</evidence>
<feature type="compositionally biased region" description="Basic residues" evidence="8">
    <location>
        <begin position="539"/>
        <end position="550"/>
    </location>
</feature>
<keyword evidence="12" id="KW-1185">Reference proteome</keyword>
<dbReference type="PANTHER" id="PTHR45865">
    <property type="entry name" value="E3 UBIQUITIN-PROTEIN LIGASE SHPRH FAMILY MEMBER"/>
    <property type="match status" value="1"/>
</dbReference>
<evidence type="ECO:0000256" key="4">
    <source>
        <dbReference type="ARBA" id="ARBA00022801"/>
    </source>
</evidence>
<evidence type="ECO:0000256" key="2">
    <source>
        <dbReference type="ARBA" id="ARBA00022741"/>
    </source>
</evidence>
<dbReference type="SMART" id="SM00184">
    <property type="entry name" value="RING"/>
    <property type="match status" value="1"/>
</dbReference>
<dbReference type="InterPro" id="IPR001841">
    <property type="entry name" value="Znf_RING"/>
</dbReference>
<dbReference type="InterPro" id="IPR014001">
    <property type="entry name" value="Helicase_ATP-bd"/>
</dbReference>
<keyword evidence="4" id="KW-0378">Hydrolase</keyword>
<keyword evidence="5" id="KW-0862">Zinc</keyword>
<feature type="domain" description="Helicase ATP-binding" evidence="10">
    <location>
        <begin position="406"/>
        <end position="681"/>
    </location>
</feature>
<dbReference type="Pfam" id="PF26021">
    <property type="entry name" value="Ferritin_C144_05"/>
    <property type="match status" value="1"/>
</dbReference>
<name>A0ABR3EQA4_9AGAR</name>
<dbReference type="InterPro" id="IPR052583">
    <property type="entry name" value="ATP-helicase/E3_Ub-Ligase"/>
</dbReference>
<dbReference type="PROSITE" id="PS51192">
    <property type="entry name" value="HELICASE_ATP_BIND_1"/>
    <property type="match status" value="1"/>
</dbReference>
<dbReference type="PANTHER" id="PTHR45865:SF1">
    <property type="entry name" value="E3 UBIQUITIN-PROTEIN LIGASE SHPRH"/>
    <property type="match status" value="1"/>
</dbReference>
<keyword evidence="1" id="KW-0479">Metal-binding</keyword>
<evidence type="ECO:0000256" key="7">
    <source>
        <dbReference type="PROSITE-ProRule" id="PRU00175"/>
    </source>
</evidence>
<feature type="compositionally biased region" description="Polar residues" evidence="8">
    <location>
        <begin position="1626"/>
        <end position="1645"/>
    </location>
</feature>
<dbReference type="Gene3D" id="3.40.50.300">
    <property type="entry name" value="P-loop containing nucleotide triphosphate hydrolases"/>
    <property type="match status" value="2"/>
</dbReference>
<evidence type="ECO:0000256" key="1">
    <source>
        <dbReference type="ARBA" id="ARBA00022723"/>
    </source>
</evidence>
<dbReference type="SMART" id="SM00487">
    <property type="entry name" value="DEXDc"/>
    <property type="match status" value="1"/>
</dbReference>
<dbReference type="SUPFAM" id="SSF57850">
    <property type="entry name" value="RING/U-box"/>
    <property type="match status" value="1"/>
</dbReference>
<reference evidence="11 12" key="1">
    <citation type="submission" date="2024-02" db="EMBL/GenBank/DDBJ databases">
        <title>A draft genome for the cacao thread blight pathogen Marasmius crinis-equi.</title>
        <authorList>
            <person name="Cohen S.P."/>
            <person name="Baruah I.K."/>
            <person name="Amoako-Attah I."/>
            <person name="Bukari Y."/>
            <person name="Meinhardt L.W."/>
            <person name="Bailey B.A."/>
        </authorList>
    </citation>
    <scope>NUCLEOTIDE SEQUENCE [LARGE SCALE GENOMIC DNA]</scope>
    <source>
        <strain evidence="11 12">GH-76</strain>
    </source>
</reference>
<dbReference type="InterPro" id="IPR027417">
    <property type="entry name" value="P-loop_NTPase"/>
</dbReference>
<feature type="domain" description="RING-type" evidence="9">
    <location>
        <begin position="1297"/>
        <end position="1337"/>
    </location>
</feature>
<keyword evidence="6" id="KW-0067">ATP-binding</keyword>
<evidence type="ECO:0000256" key="8">
    <source>
        <dbReference type="SAM" id="MobiDB-lite"/>
    </source>
</evidence>
<feature type="compositionally biased region" description="Low complexity" evidence="8">
    <location>
        <begin position="558"/>
        <end position="567"/>
    </location>
</feature>
<feature type="region of interest" description="Disordered" evidence="8">
    <location>
        <begin position="1620"/>
        <end position="1655"/>
    </location>
</feature>
<dbReference type="Gene3D" id="3.30.40.10">
    <property type="entry name" value="Zinc/RING finger domain, C3HC4 (zinc finger)"/>
    <property type="match status" value="1"/>
</dbReference>
<sequence>MRDTTSCHIESLHSPSNGWFTPYRTSLNLRDVVHLIPEDLNAGNDASVLEPENVEKGRKRSREGDTSDGSGSKRMKTSSGASVPKDATVHDENPYPAEMEYPTAAYLGGGGPKVPTGEAVPVLHHVFEVQFANDIRSDLRGHQEEWQAEEGWFVKELQKKLGNLVEPRVVELGNVWFSIHDSRVVVRSERILQNNVDESDWLALLPFYNPSDFDLRDLDFQEQRIEDLFLSIAILQQHDRVVVDGSAKLVVLPHDAATKSHEVPFSLQIDTTVSLLLPALFETSISQRGRRLEDAQRRFLDFLYPPPPPPASFEGVTNVPYYYSVMKSAPQLPSREAEESMQPPSLLPALLPFQRRTVGWLLEREGMSVSADGTIAPSESSRDYSFWHRVEEGYYNRLTGILSRDRPEMEPVYGGILAEEPGLGKTVETIALISLNPAPVGRNPRAMVRWDGEAEVNVKAVKATLIVTPLALQAQWIDELKAHAPHLKVHVYEGWGKVRVPITAAQVEEERTRRAQAKRRAEKKAARPATKADAEAKIKGKGKGKGKKRATSNEENNEPGPSNLNPNQDDEILDWHTYAHTFDVVITTYSVFQNDLNVARAPPSRPRRNGVHYANVERPRSPLVMCEWYRVVMDEVQMAGGAKVEDMVSLIPRRTGWAVSGTPARTQVGDLIHVLRTTKKAVSAELTIPQQTRYLVSIEMGRVERHVYDQTLETSLNELGLDARGVAASEGWEVDGALLRGVVRRLRAICTHPQVGQLLNPNDKLYKPGALKSMADVLEIMKEQNWRNLMEDSKSKVQASIKIAQLQMLDAAARNRYQVTVETLLIAEKDGTKLIEDVEAALAKHREKGEVLKKEAAAQRALRVQAQSHRTNDKGKGRELTPLSGDEDDYAAADEDDEDEEEDDLALPRTPEGKEYKQKRTAFKNRLREARFVLHRVKLLQGDAYHNLGPAHVNQETGAYEAAEQIRRMLLKTTEDRAKKGMEQLKLDATSTGVNERELLIPVPYLDQGGIRSAEMVEELHEIIENVLNEQTSLLWEWRAEIYNILTQKLTGDADNEDDADADVDGHEYERNLNNQGRAETYITAYSALLADRREALMNERTLLAAHNVKETKARSTKAAQNAAASAEEFDVPVETLEEMRAEDVVLLKELTEKRKELLMDLGGKAVKTILVELTGALSRINRDDDPEKVLLKAAVTDVRKLIQTQQQKMDKLDADLTLFRKAFNHRVLYFRQLQEISDSVAEVEYEGTHPDALKETKKELGELENKVKTNLARQRYLENLVRREEDEGEDEDENCCILCRCEFERGFITACAHVFCEGCMKAWTMRKEGKSCPVCRVPIADDTLQRFTLNGPEPAKIVNGEIVPRSRRKVEYNMIDPNLFNEIQKIDAFGDFGNKIQSLVRHLLYLQQNEPESKSIVFSAWADSLTIVQRALTENGIGSVRIDRPGGPVKGSGGPVKKFKDNPEILVLLLHGERENAGLNITCASRVFLLESVVHHGFEVQAIARIDRMGQTRSTEVYCYYAEDTVERNILDLAARQGLSLYTKDNAKGSLNSSFGNNTEKQVVEAAVKKNAAKTQKGDFISKIDDMLAVLFPHMYEDPEYLIEDQDVVMEDMTNVAERDRQTLRRTASASASGKRQSQSQQANAVAGPSRLPG</sequence>
<comment type="caution">
    <text evidence="11">The sequence shown here is derived from an EMBL/GenBank/DDBJ whole genome shotgun (WGS) entry which is preliminary data.</text>
</comment>
<dbReference type="InterPro" id="IPR017907">
    <property type="entry name" value="Znf_RING_CS"/>
</dbReference>
<evidence type="ECO:0000259" key="10">
    <source>
        <dbReference type="PROSITE" id="PS51192"/>
    </source>
</evidence>
<evidence type="ECO:0000256" key="3">
    <source>
        <dbReference type="ARBA" id="ARBA00022771"/>
    </source>
</evidence>
<evidence type="ECO:0000313" key="12">
    <source>
        <dbReference type="Proteomes" id="UP001465976"/>
    </source>
</evidence>
<evidence type="ECO:0000256" key="6">
    <source>
        <dbReference type="ARBA" id="ARBA00022840"/>
    </source>
</evidence>
<feature type="compositionally biased region" description="Acidic residues" evidence="8">
    <location>
        <begin position="885"/>
        <end position="905"/>
    </location>
</feature>
<dbReference type="EMBL" id="JBAHYK010002450">
    <property type="protein sequence ID" value="KAL0565041.1"/>
    <property type="molecule type" value="Genomic_DNA"/>
</dbReference>
<dbReference type="InterPro" id="IPR000330">
    <property type="entry name" value="SNF2_N"/>
</dbReference>
<dbReference type="Proteomes" id="UP001465976">
    <property type="component" value="Unassembled WGS sequence"/>
</dbReference>
<dbReference type="Pfam" id="PF00097">
    <property type="entry name" value="zf-C3HC4"/>
    <property type="match status" value="1"/>
</dbReference>
<dbReference type="InterPro" id="IPR013083">
    <property type="entry name" value="Znf_RING/FYVE/PHD"/>
</dbReference>
<organism evidence="11 12">
    <name type="scientific">Marasmius crinis-equi</name>
    <dbReference type="NCBI Taxonomy" id="585013"/>
    <lineage>
        <taxon>Eukaryota</taxon>
        <taxon>Fungi</taxon>
        <taxon>Dikarya</taxon>
        <taxon>Basidiomycota</taxon>
        <taxon>Agaricomycotina</taxon>
        <taxon>Agaricomycetes</taxon>
        <taxon>Agaricomycetidae</taxon>
        <taxon>Agaricales</taxon>
        <taxon>Marasmiineae</taxon>
        <taxon>Marasmiaceae</taxon>
        <taxon>Marasmius</taxon>
    </lineage>
</organism>
<keyword evidence="3 7" id="KW-0863">Zinc-finger</keyword>
<dbReference type="SUPFAM" id="SSF52540">
    <property type="entry name" value="P-loop containing nucleoside triphosphate hydrolases"/>
    <property type="match status" value="2"/>
</dbReference>
<dbReference type="Pfam" id="PF00176">
    <property type="entry name" value="SNF2-rel_dom"/>
    <property type="match status" value="1"/>
</dbReference>
<dbReference type="InterPro" id="IPR059033">
    <property type="entry name" value="C144_05_dom"/>
</dbReference>
<dbReference type="PROSITE" id="PS00518">
    <property type="entry name" value="ZF_RING_1"/>
    <property type="match status" value="1"/>
</dbReference>
<feature type="region of interest" description="Disordered" evidence="8">
    <location>
        <begin position="863"/>
        <end position="920"/>
    </location>
</feature>
<feature type="region of interest" description="Disordered" evidence="8">
    <location>
        <begin position="506"/>
        <end position="570"/>
    </location>
</feature>
<feature type="region of interest" description="Disordered" evidence="8">
    <location>
        <begin position="43"/>
        <end position="96"/>
    </location>
</feature>
<dbReference type="PROSITE" id="PS50089">
    <property type="entry name" value="ZF_RING_2"/>
    <property type="match status" value="1"/>
</dbReference>
<evidence type="ECO:0000313" key="11">
    <source>
        <dbReference type="EMBL" id="KAL0565041.1"/>
    </source>
</evidence>